<keyword evidence="1" id="KW-1133">Transmembrane helix</keyword>
<keyword evidence="1" id="KW-0812">Transmembrane</keyword>
<organism evidence="3 4">
    <name type="scientific">Rubrobacter xylanophilus (strain DSM 9941 / JCM 11954 / NBRC 16129 / PRD-1)</name>
    <dbReference type="NCBI Taxonomy" id="266117"/>
    <lineage>
        <taxon>Bacteria</taxon>
        <taxon>Bacillati</taxon>
        <taxon>Actinomycetota</taxon>
        <taxon>Rubrobacteria</taxon>
        <taxon>Rubrobacterales</taxon>
        <taxon>Rubrobacteraceae</taxon>
        <taxon>Rubrobacter</taxon>
    </lineage>
</organism>
<keyword evidence="1" id="KW-0472">Membrane</keyword>
<accession>Q1AZN9</accession>
<keyword evidence="4" id="KW-1185">Reference proteome</keyword>
<dbReference type="EMBL" id="CP000386">
    <property type="protein sequence ID" value="ABG03139.1"/>
    <property type="molecule type" value="Genomic_DNA"/>
</dbReference>
<dbReference type="RefSeq" id="WP_011563157.1">
    <property type="nucleotide sequence ID" value="NC_008148.1"/>
</dbReference>
<gene>
    <name evidence="3" type="ordered locus">Rxyl_0161</name>
</gene>
<evidence type="ECO:0000256" key="1">
    <source>
        <dbReference type="SAM" id="Phobius"/>
    </source>
</evidence>
<evidence type="ECO:0008006" key="5">
    <source>
        <dbReference type="Google" id="ProtNLM"/>
    </source>
</evidence>
<dbReference type="AlphaFoldDB" id="Q1AZN9"/>
<keyword evidence="2" id="KW-0732">Signal</keyword>
<feature type="transmembrane region" description="Helical" evidence="1">
    <location>
        <begin position="109"/>
        <end position="126"/>
    </location>
</feature>
<dbReference type="KEGG" id="rxy:Rxyl_0161"/>
<evidence type="ECO:0000313" key="4">
    <source>
        <dbReference type="Proteomes" id="UP000006637"/>
    </source>
</evidence>
<feature type="chain" id="PRO_5038892506" description="Gram-positive cocci surface proteins LPxTG domain-containing protein" evidence="2">
    <location>
        <begin position="23"/>
        <end position="130"/>
    </location>
</feature>
<dbReference type="Proteomes" id="UP000006637">
    <property type="component" value="Chromosome"/>
</dbReference>
<evidence type="ECO:0000313" key="3">
    <source>
        <dbReference type="EMBL" id="ABG03139.1"/>
    </source>
</evidence>
<name>Q1AZN9_RUBXD</name>
<sequence length="130" mass="12475">MRKLAVLAALVGLLAWAAPAHAQGASAAGEQYEYGAAGAAGSTMAGRDLIIDVTGRLAGEGSGAARGAGSYVSALGGGEAASASAQVPAGAPPAAAGITELPDTGGVRVILLPFGAVLLLLAARLIKRSL</sequence>
<feature type="signal peptide" evidence="2">
    <location>
        <begin position="1"/>
        <end position="22"/>
    </location>
</feature>
<dbReference type="HOGENOM" id="CLU_1936569_0_0_11"/>
<reference evidence="3 4" key="1">
    <citation type="submission" date="2006-06" db="EMBL/GenBank/DDBJ databases">
        <title>Complete sequence of Rubrobacter xylanophilus DSM 9941.</title>
        <authorList>
            <consortium name="US DOE Joint Genome Institute"/>
            <person name="Copeland A."/>
            <person name="Lucas S."/>
            <person name="Lapidus A."/>
            <person name="Barry K."/>
            <person name="Detter J.C."/>
            <person name="Glavina del Rio T."/>
            <person name="Hammon N."/>
            <person name="Israni S."/>
            <person name="Dalin E."/>
            <person name="Tice H."/>
            <person name="Pitluck S."/>
            <person name="Munk A.C."/>
            <person name="Brettin T."/>
            <person name="Bruce D."/>
            <person name="Han C."/>
            <person name="Tapia R."/>
            <person name="Gilna P."/>
            <person name="Schmutz J."/>
            <person name="Larimer F."/>
            <person name="Land M."/>
            <person name="Hauser L."/>
            <person name="Kyrpides N."/>
            <person name="Lykidis A."/>
            <person name="da Costa M.S."/>
            <person name="Rainey F.A."/>
            <person name="Empadinhas N."/>
            <person name="Jolivet E."/>
            <person name="Battista J.R."/>
            <person name="Richardson P."/>
        </authorList>
    </citation>
    <scope>NUCLEOTIDE SEQUENCE [LARGE SCALE GENOMIC DNA]</scope>
    <source>
        <strain evidence="4">DSM 9941 / NBRC 16129 / PRD-1</strain>
    </source>
</reference>
<evidence type="ECO:0000256" key="2">
    <source>
        <dbReference type="SAM" id="SignalP"/>
    </source>
</evidence>
<proteinExistence type="predicted"/>
<protein>
    <recommendedName>
        <fullName evidence="5">Gram-positive cocci surface proteins LPxTG domain-containing protein</fullName>
    </recommendedName>
</protein>